<accession>A0A1G2QDD1</accession>
<dbReference type="AlphaFoldDB" id="A0A1G2QDD1"/>
<gene>
    <name evidence="1" type="ORF">A2571_02290</name>
</gene>
<organism evidence="1 2">
    <name type="scientific">Candidatus Vogelbacteria bacterium RIFOXYD1_FULL_44_32</name>
    <dbReference type="NCBI Taxonomy" id="1802438"/>
    <lineage>
        <taxon>Bacteria</taxon>
        <taxon>Candidatus Vogeliibacteriota</taxon>
    </lineage>
</organism>
<comment type="caution">
    <text evidence="1">The sequence shown here is derived from an EMBL/GenBank/DDBJ whole genome shotgun (WGS) entry which is preliminary data.</text>
</comment>
<protein>
    <submittedName>
        <fullName evidence="1">Uncharacterized protein</fullName>
    </submittedName>
</protein>
<reference evidence="1 2" key="1">
    <citation type="journal article" date="2016" name="Nat. Commun.">
        <title>Thousands of microbial genomes shed light on interconnected biogeochemical processes in an aquifer system.</title>
        <authorList>
            <person name="Anantharaman K."/>
            <person name="Brown C.T."/>
            <person name="Hug L.A."/>
            <person name="Sharon I."/>
            <person name="Castelle C.J."/>
            <person name="Probst A.J."/>
            <person name="Thomas B.C."/>
            <person name="Singh A."/>
            <person name="Wilkins M.J."/>
            <person name="Karaoz U."/>
            <person name="Brodie E.L."/>
            <person name="Williams K.H."/>
            <person name="Hubbard S.S."/>
            <person name="Banfield J.F."/>
        </authorList>
    </citation>
    <scope>NUCLEOTIDE SEQUENCE [LARGE SCALE GENOMIC DNA]</scope>
</reference>
<dbReference type="STRING" id="1802438.A2571_02290"/>
<name>A0A1G2QDD1_9BACT</name>
<evidence type="ECO:0000313" key="2">
    <source>
        <dbReference type="Proteomes" id="UP000177043"/>
    </source>
</evidence>
<dbReference type="EMBL" id="MHTJ01000003">
    <property type="protein sequence ID" value="OHA58576.1"/>
    <property type="molecule type" value="Genomic_DNA"/>
</dbReference>
<proteinExistence type="predicted"/>
<sequence>MSTFLADIPQLIKELGFTSLPNDKQADYLSRLEEIISSRINVAVLERLSEEGHTYFISLVEQGRDDDALAYVQNQISDLTDLVKQVTKQAIEDFLFLRKKEQS</sequence>
<evidence type="ECO:0000313" key="1">
    <source>
        <dbReference type="EMBL" id="OHA58576.1"/>
    </source>
</evidence>
<dbReference type="Proteomes" id="UP000177043">
    <property type="component" value="Unassembled WGS sequence"/>
</dbReference>